<accession>A0A453E2X4</accession>
<feature type="transmembrane region" description="Helical" evidence="1">
    <location>
        <begin position="6"/>
        <end position="24"/>
    </location>
</feature>
<organism evidence="2 3">
    <name type="scientific">Aegilops tauschii subsp. strangulata</name>
    <name type="common">Goatgrass</name>
    <dbReference type="NCBI Taxonomy" id="200361"/>
    <lineage>
        <taxon>Eukaryota</taxon>
        <taxon>Viridiplantae</taxon>
        <taxon>Streptophyta</taxon>
        <taxon>Embryophyta</taxon>
        <taxon>Tracheophyta</taxon>
        <taxon>Spermatophyta</taxon>
        <taxon>Magnoliopsida</taxon>
        <taxon>Liliopsida</taxon>
        <taxon>Poales</taxon>
        <taxon>Poaceae</taxon>
        <taxon>BOP clade</taxon>
        <taxon>Pooideae</taxon>
        <taxon>Triticodae</taxon>
        <taxon>Triticeae</taxon>
        <taxon>Triticinae</taxon>
        <taxon>Aegilops</taxon>
    </lineage>
</organism>
<evidence type="ECO:0000313" key="3">
    <source>
        <dbReference type="Proteomes" id="UP000015105"/>
    </source>
</evidence>
<sequence>MLYNGFPFLICLAGHFCFPSKLLFSRSLLFTRTRILIYLCYNKHVWPLYFVQFALLQISLFFIANIILSFRCIIMY</sequence>
<dbReference type="Gramene" id="AET3Gv20203400.1">
    <property type="protein sequence ID" value="AET3Gv20203400.1"/>
    <property type="gene ID" value="AET3Gv20203400"/>
</dbReference>
<name>A0A453E2X4_AEGTS</name>
<keyword evidence="1" id="KW-0472">Membrane</keyword>
<keyword evidence="1" id="KW-0812">Transmembrane</keyword>
<keyword evidence="1" id="KW-1133">Transmembrane helix</keyword>
<reference evidence="3" key="1">
    <citation type="journal article" date="2014" name="Science">
        <title>Ancient hybridizations among the ancestral genomes of bread wheat.</title>
        <authorList>
            <consortium name="International Wheat Genome Sequencing Consortium,"/>
            <person name="Marcussen T."/>
            <person name="Sandve S.R."/>
            <person name="Heier L."/>
            <person name="Spannagl M."/>
            <person name="Pfeifer M."/>
            <person name="Jakobsen K.S."/>
            <person name="Wulff B.B."/>
            <person name="Steuernagel B."/>
            <person name="Mayer K.F."/>
            <person name="Olsen O.A."/>
        </authorList>
    </citation>
    <scope>NUCLEOTIDE SEQUENCE [LARGE SCALE GENOMIC DNA]</scope>
    <source>
        <strain evidence="3">cv. AL8/78</strain>
    </source>
</reference>
<evidence type="ECO:0000313" key="2">
    <source>
        <dbReference type="EnsemblPlants" id="AET3Gv20203400.1"/>
    </source>
</evidence>
<feature type="transmembrane region" description="Helical" evidence="1">
    <location>
        <begin position="45"/>
        <end position="68"/>
    </location>
</feature>
<dbReference type="EnsemblPlants" id="AET3Gv20203400.1">
    <property type="protein sequence ID" value="AET3Gv20203400.1"/>
    <property type="gene ID" value="AET3Gv20203400"/>
</dbReference>
<reference evidence="2" key="5">
    <citation type="journal article" date="2021" name="G3 (Bethesda)">
        <title>Aegilops tauschii genome assembly Aet v5.0 features greater sequence contiguity and improved annotation.</title>
        <authorList>
            <person name="Wang L."/>
            <person name="Zhu T."/>
            <person name="Rodriguez J.C."/>
            <person name="Deal K.R."/>
            <person name="Dubcovsky J."/>
            <person name="McGuire P.E."/>
            <person name="Lux T."/>
            <person name="Spannagl M."/>
            <person name="Mayer K.F.X."/>
            <person name="Baldrich P."/>
            <person name="Meyers B.C."/>
            <person name="Huo N."/>
            <person name="Gu Y.Q."/>
            <person name="Zhou H."/>
            <person name="Devos K.M."/>
            <person name="Bennetzen J.L."/>
            <person name="Unver T."/>
            <person name="Budak H."/>
            <person name="Gulick P.J."/>
            <person name="Galiba G."/>
            <person name="Kalapos B."/>
            <person name="Nelson D.R."/>
            <person name="Li P."/>
            <person name="You F.M."/>
            <person name="Luo M.C."/>
            <person name="Dvorak J."/>
        </authorList>
    </citation>
    <scope>NUCLEOTIDE SEQUENCE [LARGE SCALE GENOMIC DNA]</scope>
    <source>
        <strain evidence="2">cv. AL8/78</strain>
    </source>
</reference>
<reference evidence="2" key="4">
    <citation type="submission" date="2019-03" db="UniProtKB">
        <authorList>
            <consortium name="EnsemblPlants"/>
        </authorList>
    </citation>
    <scope>IDENTIFICATION</scope>
</reference>
<evidence type="ECO:0000256" key="1">
    <source>
        <dbReference type="SAM" id="Phobius"/>
    </source>
</evidence>
<reference evidence="2" key="3">
    <citation type="journal article" date="2017" name="Nature">
        <title>Genome sequence of the progenitor of the wheat D genome Aegilops tauschii.</title>
        <authorList>
            <person name="Luo M.C."/>
            <person name="Gu Y.Q."/>
            <person name="Puiu D."/>
            <person name="Wang H."/>
            <person name="Twardziok S.O."/>
            <person name="Deal K.R."/>
            <person name="Huo N."/>
            <person name="Zhu T."/>
            <person name="Wang L."/>
            <person name="Wang Y."/>
            <person name="McGuire P.E."/>
            <person name="Liu S."/>
            <person name="Long H."/>
            <person name="Ramasamy R.K."/>
            <person name="Rodriguez J.C."/>
            <person name="Van S.L."/>
            <person name="Yuan L."/>
            <person name="Wang Z."/>
            <person name="Xia Z."/>
            <person name="Xiao L."/>
            <person name="Anderson O.D."/>
            <person name="Ouyang S."/>
            <person name="Liang Y."/>
            <person name="Zimin A.V."/>
            <person name="Pertea G."/>
            <person name="Qi P."/>
            <person name="Bennetzen J.L."/>
            <person name="Dai X."/>
            <person name="Dawson M.W."/>
            <person name="Muller H.G."/>
            <person name="Kugler K."/>
            <person name="Rivarola-Duarte L."/>
            <person name="Spannagl M."/>
            <person name="Mayer K.F.X."/>
            <person name="Lu F.H."/>
            <person name="Bevan M.W."/>
            <person name="Leroy P."/>
            <person name="Li P."/>
            <person name="You F.M."/>
            <person name="Sun Q."/>
            <person name="Liu Z."/>
            <person name="Lyons E."/>
            <person name="Wicker T."/>
            <person name="Salzberg S.L."/>
            <person name="Devos K.M."/>
            <person name="Dvorak J."/>
        </authorList>
    </citation>
    <scope>NUCLEOTIDE SEQUENCE [LARGE SCALE GENOMIC DNA]</scope>
    <source>
        <strain evidence="2">cv. AL8/78</strain>
    </source>
</reference>
<proteinExistence type="predicted"/>
<protein>
    <submittedName>
        <fullName evidence="2">Uncharacterized protein</fullName>
    </submittedName>
</protein>
<dbReference type="AlphaFoldDB" id="A0A453E2X4"/>
<reference evidence="3" key="2">
    <citation type="journal article" date="2017" name="Nat. Plants">
        <title>The Aegilops tauschii genome reveals multiple impacts of transposons.</title>
        <authorList>
            <person name="Zhao G."/>
            <person name="Zou C."/>
            <person name="Li K."/>
            <person name="Wang K."/>
            <person name="Li T."/>
            <person name="Gao L."/>
            <person name="Zhang X."/>
            <person name="Wang H."/>
            <person name="Yang Z."/>
            <person name="Liu X."/>
            <person name="Jiang W."/>
            <person name="Mao L."/>
            <person name="Kong X."/>
            <person name="Jiao Y."/>
            <person name="Jia J."/>
        </authorList>
    </citation>
    <scope>NUCLEOTIDE SEQUENCE [LARGE SCALE GENOMIC DNA]</scope>
    <source>
        <strain evidence="3">cv. AL8/78</strain>
    </source>
</reference>
<keyword evidence="3" id="KW-1185">Reference proteome</keyword>
<dbReference type="Proteomes" id="UP000015105">
    <property type="component" value="Chromosome 3D"/>
</dbReference>